<evidence type="ECO:0000313" key="5">
    <source>
        <dbReference type="WormBase" id="CBG26821"/>
    </source>
</evidence>
<dbReference type="AlphaFoldDB" id="B6IJU0"/>
<name>B6IJU0_CAEBR</name>
<proteinExistence type="predicted"/>
<evidence type="ECO:0000256" key="1">
    <source>
        <dbReference type="SAM" id="Coils"/>
    </source>
</evidence>
<reference evidence="3 4" key="2">
    <citation type="journal article" date="2011" name="PLoS Genet.">
        <title>Caenorhabditis briggsae recombinant inbred line genotypes reveal inter-strain incompatibility and the evolution of recombination.</title>
        <authorList>
            <person name="Ross J.A."/>
            <person name="Koboldt D.C."/>
            <person name="Staisch J.E."/>
            <person name="Chamberlin H.M."/>
            <person name="Gupta B.P."/>
            <person name="Miller R.D."/>
            <person name="Baird S.E."/>
            <person name="Haag E.S."/>
        </authorList>
    </citation>
    <scope>NUCLEOTIDE SEQUENCE [LARGE SCALE GENOMIC DNA]</scope>
    <source>
        <strain evidence="3 4">AF16</strain>
    </source>
</reference>
<feature type="coiled-coil region" evidence="1">
    <location>
        <begin position="48"/>
        <end position="154"/>
    </location>
</feature>
<organism evidence="3 4">
    <name type="scientific">Caenorhabditis briggsae</name>
    <dbReference type="NCBI Taxonomy" id="6238"/>
    <lineage>
        <taxon>Eukaryota</taxon>
        <taxon>Metazoa</taxon>
        <taxon>Ecdysozoa</taxon>
        <taxon>Nematoda</taxon>
        <taxon>Chromadorea</taxon>
        <taxon>Rhabditida</taxon>
        <taxon>Rhabditina</taxon>
        <taxon>Rhabditomorpha</taxon>
        <taxon>Rhabditoidea</taxon>
        <taxon>Rhabditidae</taxon>
        <taxon>Peloderinae</taxon>
        <taxon>Caenorhabditis</taxon>
    </lineage>
</organism>
<protein>
    <submittedName>
        <fullName evidence="3">Protein CBG26821</fullName>
    </submittedName>
</protein>
<keyword evidence="1" id="KW-0175">Coiled coil</keyword>
<dbReference type="EMBL" id="HE601374">
    <property type="protein sequence ID" value="CAS00170.1"/>
    <property type="molecule type" value="Genomic_DNA"/>
</dbReference>
<feature type="coiled-coil region" evidence="1">
    <location>
        <begin position="236"/>
        <end position="330"/>
    </location>
</feature>
<feature type="coiled-coil region" evidence="1">
    <location>
        <begin position="426"/>
        <end position="456"/>
    </location>
</feature>
<evidence type="ECO:0000256" key="2">
    <source>
        <dbReference type="SAM" id="MobiDB-lite"/>
    </source>
</evidence>
<dbReference type="Proteomes" id="UP000008549">
    <property type="component" value="Unassembled WGS sequence"/>
</dbReference>
<accession>B6IJU0</accession>
<gene>
    <name evidence="3 5" type="ORF">CBG26821</name>
    <name evidence="3" type="ORF">CBG_26821</name>
</gene>
<dbReference type="InParanoid" id="B6IJU0"/>
<feature type="region of interest" description="Disordered" evidence="2">
    <location>
        <begin position="491"/>
        <end position="518"/>
    </location>
</feature>
<dbReference type="WormBase" id="CBG26821">
    <property type="protein sequence ID" value="CBP48373"/>
    <property type="gene ID" value="WBGene00088235"/>
</dbReference>
<dbReference type="HOGENOM" id="CLU_371425_0_0_1"/>
<reference evidence="3 4" key="1">
    <citation type="journal article" date="2003" name="PLoS Biol.">
        <title>The genome sequence of Caenorhabditis briggsae: a platform for comparative genomics.</title>
        <authorList>
            <person name="Stein L.D."/>
            <person name="Bao Z."/>
            <person name="Blasiar D."/>
            <person name="Blumenthal T."/>
            <person name="Brent M.R."/>
            <person name="Chen N."/>
            <person name="Chinwalla A."/>
            <person name="Clarke L."/>
            <person name="Clee C."/>
            <person name="Coghlan A."/>
            <person name="Coulson A."/>
            <person name="D'Eustachio P."/>
            <person name="Fitch D.H."/>
            <person name="Fulton L.A."/>
            <person name="Fulton R.E."/>
            <person name="Griffiths-Jones S."/>
            <person name="Harris T.W."/>
            <person name="Hillier L.W."/>
            <person name="Kamath R."/>
            <person name="Kuwabara P.E."/>
            <person name="Mardis E.R."/>
            <person name="Marra M.A."/>
            <person name="Miner T.L."/>
            <person name="Minx P."/>
            <person name="Mullikin J.C."/>
            <person name="Plumb R.W."/>
            <person name="Rogers J."/>
            <person name="Schein J.E."/>
            <person name="Sohrmann M."/>
            <person name="Spieth J."/>
            <person name="Stajich J.E."/>
            <person name="Wei C."/>
            <person name="Willey D."/>
            <person name="Wilson R.K."/>
            <person name="Durbin R."/>
            <person name="Waterston R.H."/>
        </authorList>
    </citation>
    <scope>NUCLEOTIDE SEQUENCE [LARGE SCALE GENOMIC DNA]</scope>
    <source>
        <strain evidence="3 4">AF16</strain>
    </source>
</reference>
<dbReference type="CTD" id="68918286"/>
<dbReference type="KEGG" id="cbr:CBG_26821"/>
<sequence length="749" mass="87193">MAESSDQPPESLIKFMREIQKQGDEQLKQLTDGAQKFMDMYAKTYTPQADLEQQLKESQESERRVRQKMLEMEIEHKEYVLQLQDKLTNAEEESENLKAKLEVKFEEYGERPCRINPFQLKLSKMKIDHQQLEIQNLNIENSRLFLTLKSMKEEFRIEHEQSSKLLTLYSKQLDNTLILMNEMRTTTEDYKLLIRNRDEHISELKDNFKDLVDVSNGVKKTLKDMQSQLQKALTVIGRQDLELEDLRRLRDELEAVGTSESQKIWNLTSLFTENRNRMLRLSKENEELTRKMEKLQLDQKKLEKDHLEEVNELQMILETQDDELEKMKIERMSTDSPKPTQEFTQEYFDALQAKLDRDIRENPASVDPNIIILTKQHARLHQTLNAQAKAYTNLVEMHIRREEIAILEKLEFAETIKAYQLRLMEGKKLKNRKERLQEIEKTYEKKRQEAQTCTQNLKNVVGSLSDIRAGMQAFVGEQIGFPESLRALSRSLNGTEDTPPSSTPSSSSPSIPQPRGPLPAMLLAVQDHRLERKEVEILNLKMRLAQYQRTGGPKEVSTTAENGEKSEISVNTGSGSVYTNLTNEELNEHVVRCYSALACYQKANSGLIDQLVLVEKTAYMDRMKAADKIQELQYDVLKAKKLHGQNKLMHEVKMEFVETMKGIEEKIEKSREDVRFLRDGLEQLCLETFGETKRVVDDVDWISTRNMNEAYKHKPEPTETDAHLAEKKKELARLKEELKALETAYEATL</sequence>
<keyword evidence="4" id="KW-1185">Reference proteome</keyword>
<evidence type="ECO:0000313" key="3">
    <source>
        <dbReference type="EMBL" id="CAS00170.1"/>
    </source>
</evidence>
<evidence type="ECO:0000313" key="4">
    <source>
        <dbReference type="Proteomes" id="UP000008549"/>
    </source>
</evidence>
<dbReference type="GeneID" id="68918286"/>
<dbReference type="RefSeq" id="XP_045099730.1">
    <property type="nucleotide sequence ID" value="XM_045236222.1"/>
</dbReference>
<feature type="compositionally biased region" description="Low complexity" evidence="2">
    <location>
        <begin position="499"/>
        <end position="510"/>
    </location>
</feature>